<sequence length="167" mass="19025">MMSRTREILDLTIQANKNLAYEADNSSLTNDVEIGNIAFEDVDKSEPTVNQDAEASTSSLRLCETQQDPGNTFNCSEDKYDCDNEVEDIMPPRETGCDNDDSDTEVEGGDINEGRKRKKVANKSEENKKSEASNERRRVLRLFSRHLKTILQDQQENWELVVCPKYV</sequence>
<protein>
    <submittedName>
        <fullName evidence="2">Uncharacterized protein</fullName>
    </submittedName>
</protein>
<evidence type="ECO:0000313" key="2">
    <source>
        <dbReference type="EMBL" id="KAK9744137.1"/>
    </source>
</evidence>
<name>A0AAW1MCW5_POPJA</name>
<evidence type="ECO:0000256" key="1">
    <source>
        <dbReference type="SAM" id="MobiDB-lite"/>
    </source>
</evidence>
<feature type="region of interest" description="Disordered" evidence="1">
    <location>
        <begin position="90"/>
        <end position="136"/>
    </location>
</feature>
<gene>
    <name evidence="2" type="ORF">QE152_g8014</name>
</gene>
<feature type="compositionally biased region" description="Basic and acidic residues" evidence="1">
    <location>
        <begin position="122"/>
        <end position="136"/>
    </location>
</feature>
<comment type="caution">
    <text evidence="2">The sequence shown here is derived from an EMBL/GenBank/DDBJ whole genome shotgun (WGS) entry which is preliminary data.</text>
</comment>
<organism evidence="2 3">
    <name type="scientific">Popillia japonica</name>
    <name type="common">Japanese beetle</name>
    <dbReference type="NCBI Taxonomy" id="7064"/>
    <lineage>
        <taxon>Eukaryota</taxon>
        <taxon>Metazoa</taxon>
        <taxon>Ecdysozoa</taxon>
        <taxon>Arthropoda</taxon>
        <taxon>Hexapoda</taxon>
        <taxon>Insecta</taxon>
        <taxon>Pterygota</taxon>
        <taxon>Neoptera</taxon>
        <taxon>Endopterygota</taxon>
        <taxon>Coleoptera</taxon>
        <taxon>Polyphaga</taxon>
        <taxon>Scarabaeiformia</taxon>
        <taxon>Scarabaeidae</taxon>
        <taxon>Rutelinae</taxon>
        <taxon>Popillia</taxon>
    </lineage>
</organism>
<keyword evidence="3" id="KW-1185">Reference proteome</keyword>
<feature type="compositionally biased region" description="Polar residues" evidence="1">
    <location>
        <begin position="47"/>
        <end position="68"/>
    </location>
</feature>
<evidence type="ECO:0000313" key="3">
    <source>
        <dbReference type="Proteomes" id="UP001458880"/>
    </source>
</evidence>
<dbReference type="EMBL" id="JASPKY010000061">
    <property type="protein sequence ID" value="KAK9744137.1"/>
    <property type="molecule type" value="Genomic_DNA"/>
</dbReference>
<feature type="region of interest" description="Disordered" evidence="1">
    <location>
        <begin position="43"/>
        <end position="68"/>
    </location>
</feature>
<dbReference type="AlphaFoldDB" id="A0AAW1MCW5"/>
<reference evidence="2 3" key="1">
    <citation type="journal article" date="2024" name="BMC Genomics">
        <title>De novo assembly and annotation of Popillia japonica's genome with initial clues to its potential as an invasive pest.</title>
        <authorList>
            <person name="Cucini C."/>
            <person name="Boschi S."/>
            <person name="Funari R."/>
            <person name="Cardaioli E."/>
            <person name="Iannotti N."/>
            <person name="Marturano G."/>
            <person name="Paoli F."/>
            <person name="Bruttini M."/>
            <person name="Carapelli A."/>
            <person name="Frati F."/>
            <person name="Nardi F."/>
        </authorList>
    </citation>
    <scope>NUCLEOTIDE SEQUENCE [LARGE SCALE GENOMIC DNA]</scope>
    <source>
        <strain evidence="2">DMR45628</strain>
    </source>
</reference>
<dbReference type="Proteomes" id="UP001458880">
    <property type="component" value="Unassembled WGS sequence"/>
</dbReference>
<accession>A0AAW1MCW5</accession>
<feature type="compositionally biased region" description="Acidic residues" evidence="1">
    <location>
        <begin position="97"/>
        <end position="110"/>
    </location>
</feature>
<proteinExistence type="predicted"/>